<dbReference type="OrthoDB" id="3240505at2"/>
<keyword evidence="1" id="KW-0418">Kinase</keyword>
<dbReference type="EMBL" id="JGZC01000010">
    <property type="protein sequence ID" value="KFI69089.1"/>
    <property type="molecule type" value="Genomic_DNA"/>
</dbReference>
<protein>
    <submittedName>
        <fullName evidence="1">Serine/threonine protein kinase</fullName>
    </submittedName>
</protein>
<dbReference type="STRING" id="78345.BMERY_0588"/>
<accession>A0A087BDI9</accession>
<comment type="caution">
    <text evidence="1">The sequence shown here is derived from an EMBL/GenBank/DDBJ whole genome shotgun (WGS) entry which is preliminary data.</text>
</comment>
<evidence type="ECO:0000313" key="2">
    <source>
        <dbReference type="Proteomes" id="UP000029060"/>
    </source>
</evidence>
<reference evidence="1 2" key="1">
    <citation type="submission" date="2014-03" db="EMBL/GenBank/DDBJ databases">
        <title>Genomics of Bifidobacteria.</title>
        <authorList>
            <person name="Ventura M."/>
            <person name="Milani C."/>
            <person name="Lugli G.A."/>
        </authorList>
    </citation>
    <scope>NUCLEOTIDE SEQUENCE [LARGE SCALE GENOMIC DNA]</scope>
    <source>
        <strain evidence="1 2">LMG 11341</strain>
    </source>
</reference>
<gene>
    <name evidence="1" type="ORF">BMERY_0588</name>
</gene>
<dbReference type="Proteomes" id="UP000029060">
    <property type="component" value="Unassembled WGS sequence"/>
</dbReference>
<keyword evidence="1" id="KW-0723">Serine/threonine-protein kinase</keyword>
<organism evidence="1 2">
    <name type="scientific">Bifidobacterium merycicum</name>
    <dbReference type="NCBI Taxonomy" id="78345"/>
    <lineage>
        <taxon>Bacteria</taxon>
        <taxon>Bacillati</taxon>
        <taxon>Actinomycetota</taxon>
        <taxon>Actinomycetes</taxon>
        <taxon>Bifidobacteriales</taxon>
        <taxon>Bifidobacteriaceae</taxon>
        <taxon>Bifidobacterium</taxon>
    </lineage>
</organism>
<proteinExistence type="predicted"/>
<name>A0A087BDI9_9BIFI</name>
<keyword evidence="1" id="KW-0808">Transferase</keyword>
<sequence>MLLAGTVAAVTYYMELWGGKTLPVASKSTATSDKAPTASNVVKQLKNKGLDASARKEFSGEKKGAFLGYANAQDGERIRSGQHVVVRESAGPGVPSDTVGKQATTVTSTFKNMGVPVHYKQVVVSDSSKVKPGSVVSTYPQPGQGVSDEKIGIYIGVAAKGDGLPADIVGQDVNTVKTELEDKGYTVKTEKRLSSKQ</sequence>
<dbReference type="GO" id="GO:0004674">
    <property type="term" value="F:protein serine/threonine kinase activity"/>
    <property type="evidence" value="ECO:0007669"/>
    <property type="project" value="UniProtKB-KW"/>
</dbReference>
<dbReference type="RefSeq" id="WP_051915278.1">
    <property type="nucleotide sequence ID" value="NZ_JGZC01000010.1"/>
</dbReference>
<dbReference type="AlphaFoldDB" id="A0A087BDI9"/>
<keyword evidence="2" id="KW-1185">Reference proteome</keyword>
<dbReference type="eggNOG" id="COG2815">
    <property type="taxonomic scope" value="Bacteria"/>
</dbReference>
<evidence type="ECO:0000313" key="1">
    <source>
        <dbReference type="EMBL" id="KFI69089.1"/>
    </source>
</evidence>